<gene>
    <name evidence="3" type="ORF">FSZ31_05845</name>
</gene>
<dbReference type="PANTHER" id="PTHR42742:SF3">
    <property type="entry name" value="FRUCTOKINASE"/>
    <property type="match status" value="1"/>
</dbReference>
<protein>
    <recommendedName>
        <fullName evidence="5">Mannose-6-phosphate isomerase</fullName>
    </recommendedName>
</protein>
<dbReference type="GO" id="GO:0046872">
    <property type="term" value="F:metal ion binding"/>
    <property type="evidence" value="ECO:0007669"/>
    <property type="project" value="UniProtKB-KW"/>
</dbReference>
<dbReference type="InterPro" id="IPR051804">
    <property type="entry name" value="Carb_Metab_Reg_Kinase/Isom"/>
</dbReference>
<dbReference type="CDD" id="cd07010">
    <property type="entry name" value="cupin_PMI_type_I_N_bac"/>
    <property type="match status" value="1"/>
</dbReference>
<keyword evidence="2" id="KW-0862">Zinc</keyword>
<name>A0A5C6UMG9_9SPHN</name>
<dbReference type="OrthoDB" id="9808275at2"/>
<sequence>MKLRRHFVEKIWGRTDIAARFGAPGGQRTGEIWYEGAPDDFGLLAKYLFTSEKLSIQVHPDDAQAAARGQPSGKTECWYIVAAGPDATIGIGTVAPVSPAELRAAALSGAIEDMIDWRPVAAGDFYYVPPGTIHAIGPGVTMVEIQQAADITYRLYDYGRPRELHLDDGVAVARAAPFPAGQFNHVPLDRDAMLVDAAPFAVVLSGADLAGVPDDRRLLVVPLTGIIAVDGESGGCGDCFHVADSAQIEPSADARMLVAWPRA</sequence>
<accession>A0A5C6UMG9</accession>
<proteinExistence type="predicted"/>
<dbReference type="SUPFAM" id="SSF51182">
    <property type="entry name" value="RmlC-like cupins"/>
    <property type="match status" value="1"/>
</dbReference>
<keyword evidence="4" id="KW-1185">Reference proteome</keyword>
<comment type="caution">
    <text evidence="3">The sequence shown here is derived from an EMBL/GenBank/DDBJ whole genome shotgun (WGS) entry which is preliminary data.</text>
</comment>
<evidence type="ECO:0000313" key="3">
    <source>
        <dbReference type="EMBL" id="TXC74227.1"/>
    </source>
</evidence>
<keyword evidence="1" id="KW-0479">Metal-binding</keyword>
<evidence type="ECO:0000313" key="4">
    <source>
        <dbReference type="Proteomes" id="UP000321129"/>
    </source>
</evidence>
<dbReference type="InterPro" id="IPR011051">
    <property type="entry name" value="RmlC_Cupin_sf"/>
</dbReference>
<reference evidence="3 4" key="1">
    <citation type="submission" date="2019-08" db="EMBL/GenBank/DDBJ databases">
        <title>Sphingorhabdus soil sp. nov., isolated from arctic soil.</title>
        <authorList>
            <person name="Liu Y."/>
        </authorList>
    </citation>
    <scope>NUCLEOTIDE SEQUENCE [LARGE SCALE GENOMIC DNA]</scope>
    <source>
        <strain evidence="3 4">D-2Q-5-6</strain>
    </source>
</reference>
<dbReference type="InterPro" id="IPR014710">
    <property type="entry name" value="RmlC-like_jellyroll"/>
</dbReference>
<dbReference type="PANTHER" id="PTHR42742">
    <property type="entry name" value="TRANSCRIPTIONAL REPRESSOR MPRA"/>
    <property type="match status" value="1"/>
</dbReference>
<dbReference type="RefSeq" id="WP_147122166.1">
    <property type="nucleotide sequence ID" value="NZ_VOPY01000001.1"/>
</dbReference>
<evidence type="ECO:0000256" key="1">
    <source>
        <dbReference type="ARBA" id="ARBA00022723"/>
    </source>
</evidence>
<dbReference type="AlphaFoldDB" id="A0A5C6UMG9"/>
<dbReference type="Gene3D" id="2.60.120.10">
    <property type="entry name" value="Jelly Rolls"/>
    <property type="match status" value="1"/>
</dbReference>
<evidence type="ECO:0008006" key="5">
    <source>
        <dbReference type="Google" id="ProtNLM"/>
    </source>
</evidence>
<dbReference type="EMBL" id="VOPY01000001">
    <property type="protein sequence ID" value="TXC74227.1"/>
    <property type="molecule type" value="Genomic_DNA"/>
</dbReference>
<dbReference type="Proteomes" id="UP000321129">
    <property type="component" value="Unassembled WGS sequence"/>
</dbReference>
<organism evidence="3 4">
    <name type="scientific">Flavisphingopyxis soli</name>
    <dbReference type="NCBI Taxonomy" id="2601267"/>
    <lineage>
        <taxon>Bacteria</taxon>
        <taxon>Pseudomonadati</taxon>
        <taxon>Pseudomonadota</taxon>
        <taxon>Alphaproteobacteria</taxon>
        <taxon>Sphingomonadales</taxon>
        <taxon>Sphingopyxidaceae</taxon>
        <taxon>Flavisphingopyxis</taxon>
    </lineage>
</organism>
<evidence type="ECO:0000256" key="2">
    <source>
        <dbReference type="ARBA" id="ARBA00022833"/>
    </source>
</evidence>